<evidence type="ECO:0000313" key="2">
    <source>
        <dbReference type="EMBL" id="KAK3894738.1"/>
    </source>
</evidence>
<dbReference type="Proteomes" id="UP001286313">
    <property type="component" value="Unassembled WGS sequence"/>
</dbReference>
<comment type="caution">
    <text evidence="2">The sequence shown here is derived from an EMBL/GenBank/DDBJ whole genome shotgun (WGS) entry which is preliminary data.</text>
</comment>
<feature type="region of interest" description="Disordered" evidence="1">
    <location>
        <begin position="65"/>
        <end position="94"/>
    </location>
</feature>
<evidence type="ECO:0000313" key="3">
    <source>
        <dbReference type="Proteomes" id="UP001286313"/>
    </source>
</evidence>
<keyword evidence="3" id="KW-1185">Reference proteome</keyword>
<feature type="compositionally biased region" description="Acidic residues" evidence="1">
    <location>
        <begin position="83"/>
        <end position="94"/>
    </location>
</feature>
<sequence>MVITETVDALCAQHILKRFIKFPPIEHLQQKKEQFRRIAGFTEVIGVMLLMELISELNIQLVLEDDPGHGQPPAEDNIQMAANDDDDQVEPPPY</sequence>
<name>A0AAE1GR89_PETCI</name>
<dbReference type="AlphaFoldDB" id="A0AAE1GR89"/>
<proteinExistence type="predicted"/>
<accession>A0AAE1GR89</accession>
<gene>
    <name evidence="2" type="ORF">Pcinc_001462</name>
</gene>
<organism evidence="2 3">
    <name type="scientific">Petrolisthes cinctipes</name>
    <name type="common">Flat porcelain crab</name>
    <dbReference type="NCBI Taxonomy" id="88211"/>
    <lineage>
        <taxon>Eukaryota</taxon>
        <taxon>Metazoa</taxon>
        <taxon>Ecdysozoa</taxon>
        <taxon>Arthropoda</taxon>
        <taxon>Crustacea</taxon>
        <taxon>Multicrustacea</taxon>
        <taxon>Malacostraca</taxon>
        <taxon>Eumalacostraca</taxon>
        <taxon>Eucarida</taxon>
        <taxon>Decapoda</taxon>
        <taxon>Pleocyemata</taxon>
        <taxon>Anomura</taxon>
        <taxon>Galatheoidea</taxon>
        <taxon>Porcellanidae</taxon>
        <taxon>Petrolisthes</taxon>
    </lineage>
</organism>
<dbReference type="EMBL" id="JAWQEG010000092">
    <property type="protein sequence ID" value="KAK3894738.1"/>
    <property type="molecule type" value="Genomic_DNA"/>
</dbReference>
<evidence type="ECO:0000256" key="1">
    <source>
        <dbReference type="SAM" id="MobiDB-lite"/>
    </source>
</evidence>
<protein>
    <submittedName>
        <fullName evidence="2">Uncharacterized protein</fullName>
    </submittedName>
</protein>
<reference evidence="2" key="1">
    <citation type="submission" date="2023-10" db="EMBL/GenBank/DDBJ databases">
        <title>Genome assemblies of two species of porcelain crab, Petrolisthes cinctipes and Petrolisthes manimaculis (Anomura: Porcellanidae).</title>
        <authorList>
            <person name="Angst P."/>
        </authorList>
    </citation>
    <scope>NUCLEOTIDE SEQUENCE</scope>
    <source>
        <strain evidence="2">PB745_01</strain>
        <tissue evidence="2">Gill</tissue>
    </source>
</reference>